<comment type="subcellular location">
    <subcellularLocation>
        <location evidence="1">Nucleus</location>
        <location evidence="1">Nucleolus</location>
    </subcellularLocation>
</comment>
<evidence type="ECO:0000256" key="5">
    <source>
        <dbReference type="SAM" id="MobiDB-lite"/>
    </source>
</evidence>
<dbReference type="InterPro" id="IPR000504">
    <property type="entry name" value="RRM_dom"/>
</dbReference>
<dbReference type="Gene3D" id="3.30.70.330">
    <property type="match status" value="1"/>
</dbReference>
<evidence type="ECO:0000313" key="7">
    <source>
        <dbReference type="EMBL" id="KAK3773298.1"/>
    </source>
</evidence>
<feature type="domain" description="RRM" evidence="6">
    <location>
        <begin position="33"/>
        <end position="111"/>
    </location>
</feature>
<dbReference type="PROSITE" id="PS50102">
    <property type="entry name" value="RRM"/>
    <property type="match status" value="1"/>
</dbReference>
<dbReference type="SUPFAM" id="SSF54928">
    <property type="entry name" value="RNA-binding domain, RBD"/>
    <property type="match status" value="1"/>
</dbReference>
<evidence type="ECO:0000256" key="4">
    <source>
        <dbReference type="PROSITE-ProRule" id="PRU00176"/>
    </source>
</evidence>
<organism evidence="7 8">
    <name type="scientific">Elysia crispata</name>
    <name type="common">lettuce slug</name>
    <dbReference type="NCBI Taxonomy" id="231223"/>
    <lineage>
        <taxon>Eukaryota</taxon>
        <taxon>Metazoa</taxon>
        <taxon>Spiralia</taxon>
        <taxon>Lophotrochozoa</taxon>
        <taxon>Mollusca</taxon>
        <taxon>Gastropoda</taxon>
        <taxon>Heterobranchia</taxon>
        <taxon>Euthyneura</taxon>
        <taxon>Panpulmonata</taxon>
        <taxon>Sacoglossa</taxon>
        <taxon>Placobranchoidea</taxon>
        <taxon>Plakobranchidae</taxon>
        <taxon>Elysia</taxon>
    </lineage>
</organism>
<dbReference type="EMBL" id="JAWDGP010003545">
    <property type="protein sequence ID" value="KAK3773298.1"/>
    <property type="molecule type" value="Genomic_DNA"/>
</dbReference>
<keyword evidence="3" id="KW-0539">Nucleus</keyword>
<feature type="compositionally biased region" description="Basic residues" evidence="5">
    <location>
        <begin position="1"/>
        <end position="18"/>
    </location>
</feature>
<evidence type="ECO:0000256" key="1">
    <source>
        <dbReference type="ARBA" id="ARBA00004604"/>
    </source>
</evidence>
<dbReference type="CDD" id="cd12307">
    <property type="entry name" value="RRM_NIFK_like"/>
    <property type="match status" value="1"/>
</dbReference>
<dbReference type="Proteomes" id="UP001283361">
    <property type="component" value="Unassembled WGS sequence"/>
</dbReference>
<dbReference type="AlphaFoldDB" id="A0AAE0ZQ83"/>
<dbReference type="GO" id="GO:0005730">
    <property type="term" value="C:nucleolus"/>
    <property type="evidence" value="ECO:0007669"/>
    <property type="project" value="UniProtKB-SubCell"/>
</dbReference>
<keyword evidence="8" id="KW-1185">Reference proteome</keyword>
<dbReference type="SMART" id="SM00360">
    <property type="entry name" value="RRM"/>
    <property type="match status" value="1"/>
</dbReference>
<gene>
    <name evidence="7" type="ORF">RRG08_023185</name>
</gene>
<evidence type="ECO:0000256" key="2">
    <source>
        <dbReference type="ARBA" id="ARBA00022884"/>
    </source>
</evidence>
<feature type="compositionally biased region" description="Polar residues" evidence="5">
    <location>
        <begin position="263"/>
        <end position="272"/>
    </location>
</feature>
<dbReference type="Pfam" id="PF00076">
    <property type="entry name" value="RRM_1"/>
    <property type="match status" value="1"/>
</dbReference>
<evidence type="ECO:0000313" key="8">
    <source>
        <dbReference type="Proteomes" id="UP001283361"/>
    </source>
</evidence>
<feature type="region of interest" description="Disordered" evidence="5">
    <location>
        <begin position="1"/>
        <end position="23"/>
    </location>
</feature>
<reference evidence="7" key="1">
    <citation type="journal article" date="2023" name="G3 (Bethesda)">
        <title>A reference genome for the long-term kleptoplast-retaining sea slug Elysia crispata morphotype clarki.</title>
        <authorList>
            <person name="Eastman K.E."/>
            <person name="Pendleton A.L."/>
            <person name="Shaikh M.A."/>
            <person name="Suttiyut T."/>
            <person name="Ogas R."/>
            <person name="Tomko P."/>
            <person name="Gavelis G."/>
            <person name="Widhalm J.R."/>
            <person name="Wisecaver J.H."/>
        </authorList>
    </citation>
    <scope>NUCLEOTIDE SEQUENCE</scope>
    <source>
        <strain evidence="7">ECLA1</strain>
    </source>
</reference>
<dbReference type="InterPro" id="IPR012677">
    <property type="entry name" value="Nucleotide-bd_a/b_plait_sf"/>
</dbReference>
<accession>A0AAE0ZQ83</accession>
<feature type="compositionally biased region" description="Basic residues" evidence="5">
    <location>
        <begin position="273"/>
        <end position="286"/>
    </location>
</feature>
<feature type="compositionally biased region" description="Polar residues" evidence="5">
    <location>
        <begin position="196"/>
        <end position="216"/>
    </location>
</feature>
<dbReference type="GO" id="GO:0003723">
    <property type="term" value="F:RNA binding"/>
    <property type="evidence" value="ECO:0007669"/>
    <property type="project" value="UniProtKB-UniRule"/>
</dbReference>
<evidence type="ECO:0000256" key="3">
    <source>
        <dbReference type="ARBA" id="ARBA00023242"/>
    </source>
</evidence>
<comment type="caution">
    <text evidence="7">The sequence shown here is derived from an EMBL/GenBank/DDBJ whole genome shotgun (WGS) entry which is preliminary data.</text>
</comment>
<proteinExistence type="predicted"/>
<dbReference type="PANTHER" id="PTHR46754">
    <property type="entry name" value="MKI67 FHA DOMAIN-INTERACTING NUCLEOLAR PHOSPHOPROTEIN"/>
    <property type="match status" value="1"/>
</dbReference>
<feature type="region of interest" description="Disordered" evidence="5">
    <location>
        <begin position="184"/>
        <end position="286"/>
    </location>
</feature>
<name>A0AAE0ZQ83_9GAST</name>
<evidence type="ECO:0000259" key="6">
    <source>
        <dbReference type="PROSITE" id="PS50102"/>
    </source>
</evidence>
<sequence length="286" mass="32537">MAPTTPKKKGQKSKSRTKKTQEIEISDDDRLPGIVYIGHIPHGFYERQINEYFSQFGKVLDIKLSRSKKTGNSKGYAFVKFQYAAVAKTVAETCHNYLFFNKLLKCEYKPLSDIHPDTFFRYHMTPNRKPKRLHNRPQTEEKVLSSFTEMLGKQKKKISKLQKLGIDVDLEGIVEINRSRLPLKPTQQPLEEEASVESTKVSKSQGKSTKVSKSQGKSTKLSARKSSKRKAETLDEDKVQTASETKISPAAKRLKRTVKDQSPPLQTKNSASPKKKPSRIGRKNKK</sequence>
<protein>
    <recommendedName>
        <fullName evidence="6">RRM domain-containing protein</fullName>
    </recommendedName>
</protein>
<dbReference type="InterPro" id="IPR035979">
    <property type="entry name" value="RBD_domain_sf"/>
</dbReference>
<feature type="compositionally biased region" description="Basic and acidic residues" evidence="5">
    <location>
        <begin position="229"/>
        <end position="239"/>
    </location>
</feature>
<keyword evidence="2 4" id="KW-0694">RNA-binding</keyword>